<accession>A0ABX1G7U3</accession>
<feature type="chain" id="PRO_5045893017" description="DUF4352 domain-containing protein" evidence="1">
    <location>
        <begin position="31"/>
        <end position="218"/>
    </location>
</feature>
<dbReference type="RefSeq" id="WP_168153125.1">
    <property type="nucleotide sequence ID" value="NZ_JAAWVT010000010.1"/>
</dbReference>
<evidence type="ECO:0000313" key="2">
    <source>
        <dbReference type="EMBL" id="NKG22348.1"/>
    </source>
</evidence>
<comment type="caution">
    <text evidence="2">The sequence shown here is derived from an EMBL/GenBank/DDBJ whole genome shotgun (WGS) entry which is preliminary data.</text>
</comment>
<evidence type="ECO:0008006" key="4">
    <source>
        <dbReference type="Google" id="ProtNLM"/>
    </source>
</evidence>
<keyword evidence="3" id="KW-1185">Reference proteome</keyword>
<organism evidence="2 3">
    <name type="scientific">Paeniglutamicibacter terrestris</name>
    <dbReference type="NCBI Taxonomy" id="2723403"/>
    <lineage>
        <taxon>Bacteria</taxon>
        <taxon>Bacillati</taxon>
        <taxon>Actinomycetota</taxon>
        <taxon>Actinomycetes</taxon>
        <taxon>Micrococcales</taxon>
        <taxon>Micrococcaceae</taxon>
        <taxon>Paeniglutamicibacter</taxon>
    </lineage>
</organism>
<proteinExistence type="predicted"/>
<feature type="signal peptide" evidence="1">
    <location>
        <begin position="1"/>
        <end position="30"/>
    </location>
</feature>
<keyword evidence="1" id="KW-0732">Signal</keyword>
<gene>
    <name evidence="2" type="ORF">HED64_16740</name>
</gene>
<dbReference type="Proteomes" id="UP000746595">
    <property type="component" value="Unassembled WGS sequence"/>
</dbReference>
<evidence type="ECO:0000313" key="3">
    <source>
        <dbReference type="Proteomes" id="UP000746595"/>
    </source>
</evidence>
<protein>
    <recommendedName>
        <fullName evidence="4">DUF4352 domain-containing protein</fullName>
    </recommendedName>
</protein>
<sequence>MKNHSRKISPLNSGLLVLAIAAVGVGVATAASGNIWQSPSGLDVGTPAAGTHPMTGAEVKVDRFDNVEKAAGEIAGLVDESTEKTYFTIQVTHAELADRCDARVGAGQLRPTRTKFLILDVKASLASSVSEKVGEKTGDLYMPLVAEAFSITTGSGEVRKNLTSETAWGCLDDSALLPAVVNPGQSVRGKVVLDVADVSGKVAYDPEGNGGWSWPYGG</sequence>
<name>A0ABX1G7U3_9MICC</name>
<evidence type="ECO:0000256" key="1">
    <source>
        <dbReference type="SAM" id="SignalP"/>
    </source>
</evidence>
<reference evidence="2 3" key="1">
    <citation type="submission" date="2020-04" db="EMBL/GenBank/DDBJ databases">
        <title>Paeniglutamicibacter sp. ANT13_2, a novel actinomycete isolated from sediment in Antarctica.</title>
        <authorList>
            <person name="Sakdapetsiri C."/>
            <person name="Pinyakong O."/>
        </authorList>
    </citation>
    <scope>NUCLEOTIDE SEQUENCE [LARGE SCALE GENOMIC DNA]</scope>
    <source>
        <strain evidence="2 3">ANT13_2</strain>
    </source>
</reference>
<dbReference type="EMBL" id="JAAWVT010000010">
    <property type="protein sequence ID" value="NKG22348.1"/>
    <property type="molecule type" value="Genomic_DNA"/>
</dbReference>